<dbReference type="RefSeq" id="WP_163780797.1">
    <property type="nucleotide sequence ID" value="NZ_AP022569.1"/>
</dbReference>
<accession>A0A7I7L3W0</accession>
<dbReference type="Gene3D" id="1.20.1290.10">
    <property type="entry name" value="AhpD-like"/>
    <property type="match status" value="1"/>
</dbReference>
<dbReference type="SUPFAM" id="SSF69118">
    <property type="entry name" value="AhpD-like"/>
    <property type="match status" value="1"/>
</dbReference>
<sequence length="186" mass="20229">MTRIAYREPEQMTGRARELTNARGNLNVYRALANAENVFTGWMLAGDAALTSTTLPLRLRELAVLRTAYLMDSPYELGQHRDVARTAGVGADEIDAILTDSGWQNGRFEGAELAVLRLTTELLTTRTVSAVVFGDVHEVLGSEVTVEVLMVIGRYAGLALMLNALDVDLDESARLPIPQTPQGPTS</sequence>
<reference evidence="2 3" key="1">
    <citation type="journal article" date="2019" name="Emerg. Microbes Infect.">
        <title>Comprehensive subspecies identification of 175 nontuberculous mycobacteria species based on 7547 genomic profiles.</title>
        <authorList>
            <person name="Matsumoto Y."/>
            <person name="Kinjo T."/>
            <person name="Motooka D."/>
            <person name="Nabeya D."/>
            <person name="Jung N."/>
            <person name="Uechi K."/>
            <person name="Horii T."/>
            <person name="Iida T."/>
            <person name="Fujita J."/>
            <person name="Nakamura S."/>
        </authorList>
    </citation>
    <scope>NUCLEOTIDE SEQUENCE [LARGE SCALE GENOMIC DNA]</scope>
    <source>
        <strain evidence="2 3">JCM 12404</strain>
    </source>
</reference>
<protein>
    <recommendedName>
        <fullName evidence="1">Carboxymuconolactone decarboxylase-like domain-containing protein</fullName>
    </recommendedName>
</protein>
<proteinExistence type="predicted"/>
<name>A0A7I7L3W0_9MYCO</name>
<dbReference type="PANTHER" id="PTHR34846:SF5">
    <property type="entry name" value="CARBOXYMUCONOLACTONE DECARBOXYLASE-LIKE DOMAIN-CONTAINING PROTEIN"/>
    <property type="match status" value="1"/>
</dbReference>
<dbReference type="GO" id="GO:0051920">
    <property type="term" value="F:peroxiredoxin activity"/>
    <property type="evidence" value="ECO:0007669"/>
    <property type="project" value="InterPro"/>
</dbReference>
<evidence type="ECO:0000313" key="3">
    <source>
        <dbReference type="Proteomes" id="UP000465866"/>
    </source>
</evidence>
<organism evidence="2 3">
    <name type="scientific">Mycobacterium cookii</name>
    <dbReference type="NCBI Taxonomy" id="1775"/>
    <lineage>
        <taxon>Bacteria</taxon>
        <taxon>Bacillati</taxon>
        <taxon>Actinomycetota</taxon>
        <taxon>Actinomycetes</taxon>
        <taxon>Mycobacteriales</taxon>
        <taxon>Mycobacteriaceae</taxon>
        <taxon>Mycobacterium</taxon>
    </lineage>
</organism>
<keyword evidence="3" id="KW-1185">Reference proteome</keyword>
<dbReference type="InterPro" id="IPR003779">
    <property type="entry name" value="CMD-like"/>
</dbReference>
<evidence type="ECO:0000313" key="2">
    <source>
        <dbReference type="EMBL" id="BBX48774.1"/>
    </source>
</evidence>
<evidence type="ECO:0000259" key="1">
    <source>
        <dbReference type="Pfam" id="PF02627"/>
    </source>
</evidence>
<dbReference type="EMBL" id="AP022569">
    <property type="protein sequence ID" value="BBX48774.1"/>
    <property type="molecule type" value="Genomic_DNA"/>
</dbReference>
<dbReference type="InterPro" id="IPR029032">
    <property type="entry name" value="AhpD-like"/>
</dbReference>
<dbReference type="Proteomes" id="UP000465866">
    <property type="component" value="Chromosome"/>
</dbReference>
<dbReference type="AlphaFoldDB" id="A0A7I7L3W0"/>
<gene>
    <name evidence="2" type="ORF">MCOO_47890</name>
</gene>
<dbReference type="Pfam" id="PF02627">
    <property type="entry name" value="CMD"/>
    <property type="match status" value="1"/>
</dbReference>
<dbReference type="PANTHER" id="PTHR34846">
    <property type="entry name" value="4-CARBOXYMUCONOLACTONE DECARBOXYLASE FAMILY PROTEIN (AFU_ORTHOLOGUE AFUA_6G11590)"/>
    <property type="match status" value="1"/>
</dbReference>
<dbReference type="KEGG" id="mcoo:MCOO_47890"/>
<feature type="domain" description="Carboxymuconolactone decarboxylase-like" evidence="1">
    <location>
        <begin position="38"/>
        <end position="103"/>
    </location>
</feature>